<gene>
    <name evidence="13" type="ORF">AWH49_05110</name>
</gene>
<keyword evidence="8" id="KW-0106">Calcium</keyword>
<feature type="active site" description="Charge relay system" evidence="9">
    <location>
        <position position="152"/>
    </location>
</feature>
<dbReference type="RefSeq" id="WP_082862933.1">
    <property type="nucleotide sequence ID" value="NZ_JBCNAN010000007.1"/>
</dbReference>
<sequence>MNNWKKMMAAAVSAALVIPGAALAETPAEQKEAQYKAAQQDQKMTDSRTLVIKYSKALPKSVHKKAGVAIIKRLPSLGYDVVQIPKSKKLSDVLSVYKTRSEIVAITPSVQYKRLAAIPDPKKSKMNHLALLNMDKALLYAGKNDVTIAVVDGGVDYKHPDLKANLLAPYNAAEPARNPVRDLHGTHVAGIIASVKDNGIGGYGVFPNAKILPVDVFNGSMGAYDYTIAEGIVYSVDKGADVINLSLGGFMPSPLIEEAVQYAVDSGAVVVAAAGNESTDEYAYPAAYPGVISVGNVDGGKKLSDSSNYGASVDVVAPGENIYSTAYGSESGSKFARLTGTSMASPVVAAAAGLLKSKYPDLTAFEIEYILEQTATDLGEKGYDLTYGNGLINPLNALKFDIRKLPDRPNESGEELLQTAKEVTSSKQTFTGAFTSPGTMHWYKADLAEGEHVQTVLNGSDSYDYAMELYFVPEDGEPEYVRDVNATRAGKQEGNLFTAVESGTLLIGVKDSNGNYSASGKSSFTLTAEKVEPITPDETSEENPIAITSLPFVKNDFTLYTNVEEAPDTDYFTLSVDEPKLLSVSISGLPGIDSAVSASIAEESEDETGYYDVAYANNGATNEGETLSFQAIPGVDYHINVTNATFGNDLLGGSILDLLSMDIDEVSEGSYSSSAYPYTMKVEEREIPADEDGLPIEATLEDELLNKEISPSEYGEMKEDSLINEEEGEEEDNYDTVIMEKAIPYTIGQDKKGYFQMEYDEDYYRLTPSEDGIYQFSINEGNSQLASMTFMEYDEETESLVPVYGSGGEMDLLMGLLGGMDSSPKLNIALKKGTTYVVQLTNNLYNISADPYTLNSKKVANVPAETDNDQNVPEEGLDITAGKSYENYFIQAGDTDYYYFENDGKAGIYTLDILSSALTTAQKADIPYELRQEHIFSGAIVEDTNGDKVMDPDEMERAATFGPDLLSFIIEPEVNTSFAAKEETGYFIEVNSFLATGPSLQPYEIKVGATYNQFADGDAKVVNHVPTKPLALKTVNGQYGAHGYFNAGVPFGDTDHFLLNITKEGTISLSFTAGQNLDGIVEVYDEKGKLVATFDRYGQNDEEIGTLKLGKGKYFIELSEANGTASTAPYELIVKK</sequence>
<feature type="active site" description="Charge relay system" evidence="9">
    <location>
        <position position="342"/>
    </location>
</feature>
<name>A0A177L0S9_9BACI</name>
<dbReference type="PROSITE" id="PS00018">
    <property type="entry name" value="EF_HAND_1"/>
    <property type="match status" value="1"/>
</dbReference>
<dbReference type="PANTHER" id="PTHR43806">
    <property type="entry name" value="PEPTIDASE S8"/>
    <property type="match status" value="1"/>
</dbReference>
<dbReference type="Pfam" id="PF22148">
    <property type="entry name" value="Fervidolysin_NPro-like"/>
    <property type="match status" value="1"/>
</dbReference>
<keyword evidence="4" id="KW-0964">Secreted</keyword>
<dbReference type="InterPro" id="IPR022398">
    <property type="entry name" value="Peptidase_S8_His-AS"/>
</dbReference>
<dbReference type="STRING" id="29332.AWH48_08230"/>
<reference evidence="13 14" key="1">
    <citation type="submission" date="2016-01" db="EMBL/GenBank/DDBJ databases">
        <title>Investigation of taxonomic status of Bacillus aminovorans.</title>
        <authorList>
            <person name="Verma A."/>
            <person name="Pal Y."/>
            <person name="Krishnamurthi S."/>
        </authorList>
    </citation>
    <scope>NUCLEOTIDE SEQUENCE [LARGE SCALE GENOMIC DNA]</scope>
    <source>
        <strain evidence="13 14">DSM 1314</strain>
    </source>
</reference>
<evidence type="ECO:0000256" key="10">
    <source>
        <dbReference type="SAM" id="SignalP"/>
    </source>
</evidence>
<evidence type="ECO:0000313" key="14">
    <source>
        <dbReference type="Proteomes" id="UP000076935"/>
    </source>
</evidence>
<evidence type="ECO:0000256" key="7">
    <source>
        <dbReference type="ARBA" id="ARBA00022825"/>
    </source>
</evidence>
<comment type="cofactor">
    <cofactor evidence="1">
        <name>Ca(2+)</name>
        <dbReference type="ChEBI" id="CHEBI:29108"/>
    </cofactor>
</comment>
<evidence type="ECO:0000256" key="5">
    <source>
        <dbReference type="ARBA" id="ARBA00022670"/>
    </source>
</evidence>
<keyword evidence="5 9" id="KW-0645">Protease</keyword>
<dbReference type="PROSITE" id="PS51892">
    <property type="entry name" value="SUBTILASE"/>
    <property type="match status" value="1"/>
</dbReference>
<keyword evidence="10" id="KW-0732">Signal</keyword>
<keyword evidence="14" id="KW-1185">Reference proteome</keyword>
<evidence type="ECO:0000256" key="3">
    <source>
        <dbReference type="ARBA" id="ARBA00011073"/>
    </source>
</evidence>
<feature type="signal peptide" evidence="10">
    <location>
        <begin position="1"/>
        <end position="24"/>
    </location>
</feature>
<evidence type="ECO:0000256" key="6">
    <source>
        <dbReference type="ARBA" id="ARBA00022801"/>
    </source>
</evidence>
<comment type="similarity">
    <text evidence="3 9">Belongs to the peptidase S8 family.</text>
</comment>
<feature type="active site" description="Charge relay system" evidence="9">
    <location>
        <position position="184"/>
    </location>
</feature>
<comment type="caution">
    <text evidence="13">The sequence shown here is derived from an EMBL/GenBank/DDBJ whole genome shotgun (WGS) entry which is preliminary data.</text>
</comment>
<dbReference type="SUPFAM" id="SSF89260">
    <property type="entry name" value="Collagen-binding domain"/>
    <property type="match status" value="1"/>
</dbReference>
<dbReference type="EMBL" id="LQWY01000067">
    <property type="protein sequence ID" value="OAH59042.1"/>
    <property type="molecule type" value="Genomic_DNA"/>
</dbReference>
<dbReference type="GO" id="GO:0005576">
    <property type="term" value="C:extracellular region"/>
    <property type="evidence" value="ECO:0007669"/>
    <property type="project" value="UniProtKB-SubCell"/>
</dbReference>
<evidence type="ECO:0000259" key="12">
    <source>
        <dbReference type="Pfam" id="PF22148"/>
    </source>
</evidence>
<keyword evidence="6 9" id="KW-0378">Hydrolase</keyword>
<comment type="subcellular location">
    <subcellularLocation>
        <location evidence="2">Secreted</location>
    </subcellularLocation>
</comment>
<dbReference type="InterPro" id="IPR036852">
    <property type="entry name" value="Peptidase_S8/S53_dom_sf"/>
</dbReference>
<dbReference type="InterPro" id="IPR050131">
    <property type="entry name" value="Peptidase_S8_subtilisin-like"/>
</dbReference>
<dbReference type="InterPro" id="IPR015500">
    <property type="entry name" value="Peptidase_S8_subtilisin-rel"/>
</dbReference>
<dbReference type="InterPro" id="IPR023828">
    <property type="entry name" value="Peptidase_S8_Ser-AS"/>
</dbReference>
<dbReference type="InterPro" id="IPR000209">
    <property type="entry name" value="Peptidase_S8/S53_dom"/>
</dbReference>
<protein>
    <submittedName>
        <fullName evidence="13">Uncharacterized protein</fullName>
    </submittedName>
</protein>
<evidence type="ECO:0000256" key="9">
    <source>
        <dbReference type="PROSITE-ProRule" id="PRU01240"/>
    </source>
</evidence>
<proteinExistence type="inferred from homology"/>
<organism evidence="13 14">
    <name type="scientific">Domibacillus aminovorans</name>
    <dbReference type="NCBI Taxonomy" id="29332"/>
    <lineage>
        <taxon>Bacteria</taxon>
        <taxon>Bacillati</taxon>
        <taxon>Bacillota</taxon>
        <taxon>Bacilli</taxon>
        <taxon>Bacillales</taxon>
        <taxon>Bacillaceae</taxon>
        <taxon>Domibacillus</taxon>
    </lineage>
</organism>
<dbReference type="InterPro" id="IPR054399">
    <property type="entry name" value="Fervidolysin-like_N_prodom"/>
</dbReference>
<dbReference type="GO" id="GO:0006508">
    <property type="term" value="P:proteolysis"/>
    <property type="evidence" value="ECO:0007669"/>
    <property type="project" value="UniProtKB-KW"/>
</dbReference>
<dbReference type="InterPro" id="IPR018247">
    <property type="entry name" value="EF_Hand_1_Ca_BS"/>
</dbReference>
<evidence type="ECO:0000256" key="1">
    <source>
        <dbReference type="ARBA" id="ARBA00001913"/>
    </source>
</evidence>
<dbReference type="GO" id="GO:0004252">
    <property type="term" value="F:serine-type endopeptidase activity"/>
    <property type="evidence" value="ECO:0007669"/>
    <property type="project" value="UniProtKB-UniRule"/>
</dbReference>
<dbReference type="Gene3D" id="3.40.50.200">
    <property type="entry name" value="Peptidase S8/S53 domain"/>
    <property type="match status" value="1"/>
</dbReference>
<dbReference type="PROSITE" id="PS00138">
    <property type="entry name" value="SUBTILASE_SER"/>
    <property type="match status" value="1"/>
</dbReference>
<keyword evidence="7 9" id="KW-0720">Serine protease</keyword>
<dbReference type="Proteomes" id="UP000076935">
    <property type="component" value="Unassembled WGS sequence"/>
</dbReference>
<feature type="domain" description="Fervidolysin-like N-terminal prodomain" evidence="12">
    <location>
        <begin position="49"/>
        <end position="107"/>
    </location>
</feature>
<evidence type="ECO:0000313" key="13">
    <source>
        <dbReference type="EMBL" id="OAH59042.1"/>
    </source>
</evidence>
<dbReference type="PANTHER" id="PTHR43806:SF11">
    <property type="entry name" value="CEREVISIN-RELATED"/>
    <property type="match status" value="1"/>
</dbReference>
<evidence type="ECO:0000256" key="4">
    <source>
        <dbReference type="ARBA" id="ARBA00022525"/>
    </source>
</evidence>
<dbReference type="PROSITE" id="PS00137">
    <property type="entry name" value="SUBTILASE_HIS"/>
    <property type="match status" value="1"/>
</dbReference>
<feature type="chain" id="PRO_5008066549" evidence="10">
    <location>
        <begin position="25"/>
        <end position="1136"/>
    </location>
</feature>
<dbReference type="Pfam" id="PF00082">
    <property type="entry name" value="Peptidase_S8"/>
    <property type="match status" value="1"/>
</dbReference>
<dbReference type="SUPFAM" id="SSF52743">
    <property type="entry name" value="Subtilisin-like"/>
    <property type="match status" value="1"/>
</dbReference>
<accession>A0A177L0S9</accession>
<dbReference type="PRINTS" id="PR00723">
    <property type="entry name" value="SUBTILISIN"/>
</dbReference>
<evidence type="ECO:0000259" key="11">
    <source>
        <dbReference type="Pfam" id="PF00082"/>
    </source>
</evidence>
<evidence type="ECO:0000256" key="2">
    <source>
        <dbReference type="ARBA" id="ARBA00004613"/>
    </source>
</evidence>
<evidence type="ECO:0000256" key="8">
    <source>
        <dbReference type="ARBA" id="ARBA00022837"/>
    </source>
</evidence>
<dbReference type="AlphaFoldDB" id="A0A177L0S9"/>
<feature type="domain" description="Peptidase S8/S53" evidence="11">
    <location>
        <begin position="144"/>
        <end position="390"/>
    </location>
</feature>
<dbReference type="Gene3D" id="2.60.120.380">
    <property type="match status" value="3"/>
</dbReference>